<evidence type="ECO:0000313" key="2">
    <source>
        <dbReference type="Proteomes" id="UP000036681"/>
    </source>
</evidence>
<evidence type="ECO:0000256" key="1">
    <source>
        <dbReference type="SAM" id="MobiDB-lite"/>
    </source>
</evidence>
<feature type="compositionally biased region" description="Low complexity" evidence="1">
    <location>
        <begin position="217"/>
        <end position="229"/>
    </location>
</feature>
<name>A0A0M3IDZ4_ASCLU</name>
<feature type="region of interest" description="Disordered" evidence="1">
    <location>
        <begin position="204"/>
        <end position="229"/>
    </location>
</feature>
<evidence type="ECO:0000313" key="3">
    <source>
        <dbReference type="WBParaSite" id="ALUE_0001628101-mRNA-1"/>
    </source>
</evidence>
<organism evidence="2 3">
    <name type="scientific">Ascaris lumbricoides</name>
    <name type="common">Giant roundworm</name>
    <dbReference type="NCBI Taxonomy" id="6252"/>
    <lineage>
        <taxon>Eukaryota</taxon>
        <taxon>Metazoa</taxon>
        <taxon>Ecdysozoa</taxon>
        <taxon>Nematoda</taxon>
        <taxon>Chromadorea</taxon>
        <taxon>Rhabditida</taxon>
        <taxon>Spirurina</taxon>
        <taxon>Ascaridomorpha</taxon>
        <taxon>Ascaridoidea</taxon>
        <taxon>Ascarididae</taxon>
        <taxon>Ascaris</taxon>
    </lineage>
</organism>
<dbReference type="WBParaSite" id="ALUE_0001628101-mRNA-1">
    <property type="protein sequence ID" value="ALUE_0001628101-mRNA-1"/>
    <property type="gene ID" value="ALUE_0001628101"/>
</dbReference>
<sequence>MQNVRGRVGVLGRRHMRVRFNMDANAESTIQAQKQPESPARDELLKRLIGRINRRERELSTCLQPSTDTAKVLKDSLAATRVKHEETVLNELKYAIDRITSNEYEANYYKKKIIRELENWIARNEAELEEIKTIGAEMEGRCAKLLAEIEHLAQIASNLRWLSSSCCRRVTKMTTPHGSATNDAYDSPISATQNCSTTRCSVPSKGTFSSATALNLSDSTTPTSDVSDT</sequence>
<feature type="compositionally biased region" description="Polar residues" evidence="1">
    <location>
        <begin position="204"/>
        <end position="216"/>
    </location>
</feature>
<reference evidence="3" key="1">
    <citation type="submission" date="2017-02" db="UniProtKB">
        <authorList>
            <consortium name="WormBaseParasite"/>
        </authorList>
    </citation>
    <scope>IDENTIFICATION</scope>
</reference>
<keyword evidence="2" id="KW-1185">Reference proteome</keyword>
<dbReference type="Proteomes" id="UP000036681">
    <property type="component" value="Unplaced"/>
</dbReference>
<protein>
    <submittedName>
        <fullName evidence="3">Not3 domain-containing protein</fullName>
    </submittedName>
</protein>
<accession>A0A0M3IDZ4</accession>
<dbReference type="AlphaFoldDB" id="A0A0M3IDZ4"/>
<proteinExistence type="predicted"/>